<proteinExistence type="predicted"/>
<keyword evidence="2" id="KW-1185">Reference proteome</keyword>
<organism evidence="1 2">
    <name type="scientific">Diplodia seriata</name>
    <dbReference type="NCBI Taxonomy" id="420778"/>
    <lineage>
        <taxon>Eukaryota</taxon>
        <taxon>Fungi</taxon>
        <taxon>Dikarya</taxon>
        <taxon>Ascomycota</taxon>
        <taxon>Pezizomycotina</taxon>
        <taxon>Dothideomycetes</taxon>
        <taxon>Dothideomycetes incertae sedis</taxon>
        <taxon>Botryosphaeriales</taxon>
        <taxon>Botryosphaeriaceae</taxon>
        <taxon>Diplodia</taxon>
    </lineage>
</organism>
<evidence type="ECO:0008006" key="3">
    <source>
        <dbReference type="Google" id="ProtNLM"/>
    </source>
</evidence>
<dbReference type="RefSeq" id="XP_066637717.1">
    <property type="nucleotide sequence ID" value="XM_066772438.1"/>
</dbReference>
<evidence type="ECO:0000313" key="1">
    <source>
        <dbReference type="EMBL" id="KAL0264977.1"/>
    </source>
</evidence>
<name>A0ABR3CVR6_9PEZI</name>
<dbReference type="Proteomes" id="UP001430584">
    <property type="component" value="Unassembled WGS sequence"/>
</dbReference>
<dbReference type="EMBL" id="JAJVCZ030000001">
    <property type="protein sequence ID" value="KAL0264977.1"/>
    <property type="molecule type" value="Genomic_DNA"/>
</dbReference>
<gene>
    <name evidence="1" type="ORF">SLS55_000933</name>
</gene>
<dbReference type="GeneID" id="92005018"/>
<evidence type="ECO:0000313" key="2">
    <source>
        <dbReference type="Proteomes" id="UP001430584"/>
    </source>
</evidence>
<reference evidence="1 2" key="1">
    <citation type="submission" date="2024-02" db="EMBL/GenBank/DDBJ databases">
        <title>De novo assembly and annotation of 12 fungi associated with fruit tree decline syndrome in Ontario, Canada.</title>
        <authorList>
            <person name="Sulman M."/>
            <person name="Ellouze W."/>
            <person name="Ilyukhin E."/>
        </authorList>
    </citation>
    <scope>NUCLEOTIDE SEQUENCE [LARGE SCALE GENOMIC DNA]</scope>
    <source>
        <strain evidence="1 2">FDS-637</strain>
    </source>
</reference>
<accession>A0ABR3CVR6</accession>
<protein>
    <recommendedName>
        <fullName evidence="3">NACHT-NTPase and P-loop NTPases N-terminal domain-containing protein</fullName>
    </recommendedName>
</protein>
<comment type="caution">
    <text evidence="1">The sequence shown here is derived from an EMBL/GenBank/DDBJ whole genome shotgun (WGS) entry which is preliminary data.</text>
</comment>
<sequence length="161" mass="18112">MSLSRTISGISIMADPVSVLGTVPALFTLPAVLLQAVQTIQNFSKSVKNAPDDVRKLLNEVEAMQVFIQDIRAQCDDASTTNDHDTLQDFLKMTGLLQERLKGPLKELQELQAGLEKPSRTHRKIMARIRKYLSEGEVKDHLDHLSGQMITLQLLYLRENE</sequence>